<proteinExistence type="predicted"/>
<feature type="compositionally biased region" description="Low complexity" evidence="1">
    <location>
        <begin position="131"/>
        <end position="182"/>
    </location>
</feature>
<sequence length="489" mass="53251">MISLSRQLTETDSLYNNPTEDGGSTKTAPSIKSAKSTTSSAASVRSGTNSTKSRSTTKSKSSTNSVPKSANWKAAVDPLGMSTKAVGPGFMPMFSTNLYAPGFQMPTSANAGAPKAHQSRQLKFVEKKRTGPSSSGASTKSGKSGKSEKTAVSSSNKSVKSVKSTTSSSKSTFLSSFSGTSTQPTESGTSNKEDKAAAKGSTTTTRDKDSAYASDSKPSSTTTISEPVVVVVEDHSSSTPTAQSYDKSALSPTASDRRPSLAESIHLQPHQQTPHTPNELLLKRVISWEYLGQVHNGKMAYYNTIWLTEADLRKFYTPEVVQKRTHQCFLLGTSIANVLDIPHLSDYARSLSALLHEYEHFLSSETKSKMNFFKGGRRIADGRSFEETGEYIYLEVRTVPFEMDYTVVFATLCEMIAQAYKKFDTHKSSIIIDSDVFHKIDTRLKKLSNNVAKELEILVRDAMQEELNALDPVGSLMMDWDQQAIALGH</sequence>
<comment type="caution">
    <text evidence="2">The sequence shown here is derived from an EMBL/GenBank/DDBJ whole genome shotgun (WGS) entry which is preliminary data.</text>
</comment>
<evidence type="ECO:0000256" key="1">
    <source>
        <dbReference type="SAM" id="MobiDB-lite"/>
    </source>
</evidence>
<dbReference type="AlphaFoldDB" id="A0A9P7ZXK8"/>
<evidence type="ECO:0000313" key="3">
    <source>
        <dbReference type="Proteomes" id="UP000717515"/>
    </source>
</evidence>
<feature type="compositionally biased region" description="Polar residues" evidence="1">
    <location>
        <begin position="237"/>
        <end position="254"/>
    </location>
</feature>
<feature type="compositionally biased region" description="Polar residues" evidence="1">
    <location>
        <begin position="1"/>
        <end position="19"/>
    </location>
</feature>
<gene>
    <name evidence="2" type="ORF">KVV02_001241</name>
</gene>
<protein>
    <submittedName>
        <fullName evidence="2">Uncharacterized protein</fullName>
    </submittedName>
</protein>
<dbReference type="PANTHER" id="PTHR37332:SF1">
    <property type="entry name" value="ELMO DOMAIN-CONTAINING PROTEIN"/>
    <property type="match status" value="1"/>
</dbReference>
<feature type="region of interest" description="Disordered" evidence="1">
    <location>
        <begin position="1"/>
        <end position="260"/>
    </location>
</feature>
<feature type="compositionally biased region" description="Low complexity" evidence="1">
    <location>
        <begin position="24"/>
        <end position="65"/>
    </location>
</feature>
<dbReference type="PANTHER" id="PTHR37332">
    <property type="entry name" value="EXPRESSED PROTEIN"/>
    <property type="match status" value="1"/>
</dbReference>
<organism evidence="2 3">
    <name type="scientific">Mortierella alpina</name>
    <name type="common">Oleaginous fungus</name>
    <name type="synonym">Mortierella renispora</name>
    <dbReference type="NCBI Taxonomy" id="64518"/>
    <lineage>
        <taxon>Eukaryota</taxon>
        <taxon>Fungi</taxon>
        <taxon>Fungi incertae sedis</taxon>
        <taxon>Mucoromycota</taxon>
        <taxon>Mortierellomycotina</taxon>
        <taxon>Mortierellomycetes</taxon>
        <taxon>Mortierellales</taxon>
        <taxon>Mortierellaceae</taxon>
        <taxon>Mortierella</taxon>
    </lineage>
</organism>
<feature type="compositionally biased region" description="Polar residues" evidence="1">
    <location>
        <begin position="216"/>
        <end position="225"/>
    </location>
</feature>
<reference evidence="2" key="1">
    <citation type="submission" date="2021-07" db="EMBL/GenBank/DDBJ databases">
        <title>Draft genome of Mortierella alpina, strain LL118, isolated from an aspen leaf litter sample.</title>
        <authorList>
            <person name="Yang S."/>
            <person name="Vinatzer B.A."/>
        </authorList>
    </citation>
    <scope>NUCLEOTIDE SEQUENCE</scope>
    <source>
        <strain evidence="2">LL118</strain>
    </source>
</reference>
<evidence type="ECO:0000313" key="2">
    <source>
        <dbReference type="EMBL" id="KAG9320623.1"/>
    </source>
</evidence>
<accession>A0A9P7ZXK8</accession>
<dbReference type="EMBL" id="JAIFTL010000273">
    <property type="protein sequence ID" value="KAG9320623.1"/>
    <property type="molecule type" value="Genomic_DNA"/>
</dbReference>
<name>A0A9P7ZXK8_MORAP</name>
<dbReference type="Proteomes" id="UP000717515">
    <property type="component" value="Unassembled WGS sequence"/>
</dbReference>